<evidence type="ECO:0000313" key="3">
    <source>
        <dbReference type="EMBL" id="KAG9456676.1"/>
    </source>
</evidence>
<dbReference type="GO" id="GO:0009793">
    <property type="term" value="P:embryo development ending in seed dormancy"/>
    <property type="evidence" value="ECO:0007669"/>
    <property type="project" value="InterPro"/>
</dbReference>
<protein>
    <submittedName>
        <fullName evidence="3">Uncharacterized protein</fullName>
    </submittedName>
</protein>
<keyword evidence="4" id="KW-1185">Reference proteome</keyword>
<dbReference type="PANTHER" id="PTHR33493">
    <property type="entry name" value="LATE EMBRYOGENESIS ABUNDANT PROTEIN 6-RELATED"/>
    <property type="match status" value="1"/>
</dbReference>
<evidence type="ECO:0000256" key="2">
    <source>
        <dbReference type="SAM" id="MobiDB-lite"/>
    </source>
</evidence>
<proteinExistence type="inferred from homology"/>
<feature type="region of interest" description="Disordered" evidence="2">
    <location>
        <begin position="1"/>
        <end position="107"/>
    </location>
</feature>
<reference evidence="3 4" key="1">
    <citation type="submission" date="2021-07" db="EMBL/GenBank/DDBJ databases">
        <title>The Aristolochia fimbriata genome: insights into angiosperm evolution, floral development and chemical biosynthesis.</title>
        <authorList>
            <person name="Jiao Y."/>
        </authorList>
    </citation>
    <scope>NUCLEOTIDE SEQUENCE [LARGE SCALE GENOMIC DNA]</scope>
    <source>
        <strain evidence="3">IBCAS-2021</strain>
        <tissue evidence="3">Leaf</tissue>
    </source>
</reference>
<feature type="compositionally biased region" description="Basic and acidic residues" evidence="2">
    <location>
        <begin position="25"/>
        <end position="80"/>
    </location>
</feature>
<evidence type="ECO:0000313" key="4">
    <source>
        <dbReference type="Proteomes" id="UP000825729"/>
    </source>
</evidence>
<sequence length="107" mass="11279">MQTGRSAAEGMKEKASNVGAAAKSGMDKTKASMEEKADKMRAHGGGEKEMAREKRDQRQAEAEMNKQEKYEENAAQKEAARPGGTVGHTHTGATGPTTGHGTAGSYI</sequence>
<name>A0AAV7FA17_ARIFI</name>
<dbReference type="PANTHER" id="PTHR33493:SF2">
    <property type="entry name" value="LATE EMBRYOGENESIS ABUNDANT PROTEIN 46"/>
    <property type="match status" value="1"/>
</dbReference>
<feature type="compositionally biased region" description="Low complexity" evidence="2">
    <location>
        <begin position="87"/>
        <end position="107"/>
    </location>
</feature>
<dbReference type="EMBL" id="JAINDJ010000002">
    <property type="protein sequence ID" value="KAG9456676.1"/>
    <property type="molecule type" value="Genomic_DNA"/>
</dbReference>
<gene>
    <name evidence="3" type="ORF">H6P81_001184</name>
</gene>
<comment type="similarity">
    <text evidence="1">Belongs to the LEA type 1 family.</text>
</comment>
<dbReference type="AlphaFoldDB" id="A0AAV7FA17"/>
<accession>A0AAV7FA17</accession>
<organism evidence="3 4">
    <name type="scientific">Aristolochia fimbriata</name>
    <name type="common">White veined hardy Dutchman's pipe vine</name>
    <dbReference type="NCBI Taxonomy" id="158543"/>
    <lineage>
        <taxon>Eukaryota</taxon>
        <taxon>Viridiplantae</taxon>
        <taxon>Streptophyta</taxon>
        <taxon>Embryophyta</taxon>
        <taxon>Tracheophyta</taxon>
        <taxon>Spermatophyta</taxon>
        <taxon>Magnoliopsida</taxon>
        <taxon>Magnoliidae</taxon>
        <taxon>Piperales</taxon>
        <taxon>Aristolochiaceae</taxon>
        <taxon>Aristolochia</taxon>
    </lineage>
</organism>
<evidence type="ECO:0000256" key="1">
    <source>
        <dbReference type="ARBA" id="ARBA00010975"/>
    </source>
</evidence>
<dbReference type="Proteomes" id="UP000825729">
    <property type="component" value="Unassembled WGS sequence"/>
</dbReference>
<comment type="caution">
    <text evidence="3">The sequence shown here is derived from an EMBL/GenBank/DDBJ whole genome shotgun (WGS) entry which is preliminary data.</text>
</comment>
<dbReference type="Pfam" id="PF03760">
    <property type="entry name" value="LEA_1"/>
    <property type="match status" value="1"/>
</dbReference>
<dbReference type="InterPro" id="IPR005513">
    <property type="entry name" value="LEA_1"/>
</dbReference>